<gene>
    <name evidence="4" type="ORF">ACFPFW_03835</name>
</gene>
<protein>
    <submittedName>
        <fullName evidence="4">IucA/IucC family protein</fullName>
    </submittedName>
</protein>
<evidence type="ECO:0000259" key="3">
    <source>
        <dbReference type="Pfam" id="PF06276"/>
    </source>
</evidence>
<dbReference type="PANTHER" id="PTHR34384">
    <property type="entry name" value="L-2,3-DIAMINOPROPANOATE--CITRATE LIGASE"/>
    <property type="match status" value="1"/>
</dbReference>
<comment type="similarity">
    <text evidence="1">Belongs to the IucA/IucC family.</text>
</comment>
<accession>A0ABV9YY98</accession>
<dbReference type="Pfam" id="PF04183">
    <property type="entry name" value="IucA_IucC"/>
    <property type="match status" value="1"/>
</dbReference>
<dbReference type="InterPro" id="IPR007310">
    <property type="entry name" value="Aerobactin_biosyn_IucA/IucC_N"/>
</dbReference>
<proteinExistence type="inferred from homology"/>
<dbReference type="InterPro" id="IPR037455">
    <property type="entry name" value="LucA/IucC-like"/>
</dbReference>
<dbReference type="PANTHER" id="PTHR34384:SF5">
    <property type="entry name" value="L-2,3-DIAMINOPROPANOATE--CITRATE LIGASE"/>
    <property type="match status" value="1"/>
</dbReference>
<name>A0ABV9YY98_9HYPH</name>
<comment type="caution">
    <text evidence="4">The sequence shown here is derived from an EMBL/GenBank/DDBJ whole genome shotgun (WGS) entry which is preliminary data.</text>
</comment>
<reference evidence="5" key="1">
    <citation type="journal article" date="2019" name="Int. J. Syst. Evol. Microbiol.">
        <title>The Global Catalogue of Microorganisms (GCM) 10K type strain sequencing project: providing services to taxonomists for standard genome sequencing and annotation.</title>
        <authorList>
            <consortium name="The Broad Institute Genomics Platform"/>
            <consortium name="The Broad Institute Genome Sequencing Center for Infectious Disease"/>
            <person name="Wu L."/>
            <person name="Ma J."/>
        </authorList>
    </citation>
    <scope>NUCLEOTIDE SEQUENCE [LARGE SCALE GENOMIC DNA]</scope>
    <source>
        <strain evidence="5">CGMCC 1.16444</strain>
    </source>
</reference>
<dbReference type="InterPro" id="IPR022770">
    <property type="entry name" value="IucA/IucC-like_C"/>
</dbReference>
<sequence>MSQSSRQVAEHVTFQTFANCYLREIDAGAATKHRSPGGAVVDCIEWDLPTQDMALRAEVLSRSLCGPHRFGQISIRRSPDLGWCGVEPLSALYSLIHETYRQFGKGRAELLRGCELELLLRVLDSYQSIALYLDTAKNTAPDEADSFIGGEQSLLFGHWLHPTPKSRQGMTSWQQPSYAPELRGRFRLTYFAAKASLVAHDSARSAPVPEIVRSLAGHDADRFALAEDEVLLPMHPLQADALLLDKDIQALQAAGSLRLLGPAGPSFTATSSVRTVYSADTPWMLKFSLPVRITNSVRLNRRAELEAGVLMARLFERTGFCARYPQFKVIHDPAYLTLDLPGRPESGFEVIFRENPFVRGREGEGITVAALTADPVPGERSRLDRILRGLSKQSGATFADVSRRWFGDYLDCVLNPLMNLYDEYGVALEAHQQNSLLDVSRGYPRAYYYRDNQGFYLSSAYRSSLDALLPEAEGVASLYYDDDDIRDRFAYYLIVNQIFSVISRMGHDRLIEEEVLIGILRDRLNHFSRTMTGSGRSFARSFLDCPTIASKANLVTRLFDIDELEAKDERAVYTRLPNPLLTLAPANAEGTDCAVAS</sequence>
<evidence type="ECO:0000313" key="5">
    <source>
        <dbReference type="Proteomes" id="UP001595796"/>
    </source>
</evidence>
<keyword evidence="5" id="KW-1185">Reference proteome</keyword>
<dbReference type="EMBL" id="JBHSJF010000003">
    <property type="protein sequence ID" value="MFC5067144.1"/>
    <property type="molecule type" value="Genomic_DNA"/>
</dbReference>
<dbReference type="RefSeq" id="WP_114957534.1">
    <property type="nucleotide sequence ID" value="NZ_JBHSJF010000003.1"/>
</dbReference>
<evidence type="ECO:0000313" key="4">
    <source>
        <dbReference type="EMBL" id="MFC5067144.1"/>
    </source>
</evidence>
<evidence type="ECO:0000259" key="2">
    <source>
        <dbReference type="Pfam" id="PF04183"/>
    </source>
</evidence>
<dbReference type="Pfam" id="PF06276">
    <property type="entry name" value="FhuF"/>
    <property type="match status" value="1"/>
</dbReference>
<feature type="domain" description="Aerobactin siderophore biosynthesis IucA/IucC-like C-terminal" evidence="3">
    <location>
        <begin position="404"/>
        <end position="565"/>
    </location>
</feature>
<dbReference type="Proteomes" id="UP001595796">
    <property type="component" value="Unassembled WGS sequence"/>
</dbReference>
<organism evidence="4 5">
    <name type="scientific">Flaviflagellibacter deserti</name>
    <dbReference type="NCBI Taxonomy" id="2267266"/>
    <lineage>
        <taxon>Bacteria</taxon>
        <taxon>Pseudomonadati</taxon>
        <taxon>Pseudomonadota</taxon>
        <taxon>Alphaproteobacteria</taxon>
        <taxon>Hyphomicrobiales</taxon>
        <taxon>Flaviflagellibacter</taxon>
    </lineage>
</organism>
<feature type="domain" description="Aerobactin siderophore biosynthesis IucA/IucC N-terminal" evidence="2">
    <location>
        <begin position="147"/>
        <end position="372"/>
    </location>
</feature>
<evidence type="ECO:0000256" key="1">
    <source>
        <dbReference type="ARBA" id="ARBA00007832"/>
    </source>
</evidence>
<dbReference type="Gene3D" id="1.10.510.40">
    <property type="match status" value="1"/>
</dbReference>